<protein>
    <submittedName>
        <fullName evidence="2">Uncharacterized protein</fullName>
    </submittedName>
</protein>
<proteinExistence type="predicted"/>
<gene>
    <name evidence="2" type="ORF">J0M35_00430</name>
</gene>
<accession>A0A8J7TLA1</accession>
<evidence type="ECO:0000313" key="3">
    <source>
        <dbReference type="Proteomes" id="UP000664277"/>
    </source>
</evidence>
<comment type="caution">
    <text evidence="2">The sequence shown here is derived from an EMBL/GenBank/DDBJ whole genome shotgun (WGS) entry which is preliminary data.</text>
</comment>
<sequence>MSDGHHNDPAKGWLIFFFACFASSVLALGVWACFNYKVDAPEPTVAAGGHH</sequence>
<keyword evidence="1" id="KW-0812">Transmembrane</keyword>
<reference evidence="2" key="1">
    <citation type="submission" date="2021-02" db="EMBL/GenBank/DDBJ databases">
        <title>Genome-Resolved Metagenomics of a Microbial Community Performing Photosynthetic Biological Nutrient Removal.</title>
        <authorList>
            <person name="Mcdaniel E.A."/>
        </authorList>
    </citation>
    <scope>NUCLEOTIDE SEQUENCE</scope>
    <source>
        <strain evidence="2">UWPOB_OBS1</strain>
    </source>
</reference>
<evidence type="ECO:0000256" key="1">
    <source>
        <dbReference type="SAM" id="Phobius"/>
    </source>
</evidence>
<organism evidence="2 3">
    <name type="scientific">Candidatus Obscuribacter phosphatis</name>
    <dbReference type="NCBI Taxonomy" id="1906157"/>
    <lineage>
        <taxon>Bacteria</taxon>
        <taxon>Bacillati</taxon>
        <taxon>Candidatus Melainabacteria</taxon>
        <taxon>Candidatus Obscuribacterales</taxon>
        <taxon>Candidatus Obscuribacteraceae</taxon>
        <taxon>Candidatus Obscuribacter</taxon>
    </lineage>
</organism>
<keyword evidence="1" id="KW-0472">Membrane</keyword>
<name>A0A8J7TLA1_9BACT</name>
<dbReference type="EMBL" id="JAFLCK010000001">
    <property type="protein sequence ID" value="MBN8658798.1"/>
    <property type="molecule type" value="Genomic_DNA"/>
</dbReference>
<keyword evidence="1" id="KW-1133">Transmembrane helix</keyword>
<evidence type="ECO:0000313" key="2">
    <source>
        <dbReference type="EMBL" id="MBN8658798.1"/>
    </source>
</evidence>
<feature type="transmembrane region" description="Helical" evidence="1">
    <location>
        <begin position="12"/>
        <end position="34"/>
    </location>
</feature>
<dbReference type="Proteomes" id="UP000664277">
    <property type="component" value="Unassembled WGS sequence"/>
</dbReference>
<dbReference type="AlphaFoldDB" id="A0A8J7TLA1"/>